<sequence>MKELESCSILKLLPV</sequence>
<dbReference type="EMBL" id="GBXM01026383">
    <property type="protein sequence ID" value="JAH82194.1"/>
    <property type="molecule type" value="Transcribed_RNA"/>
</dbReference>
<accession>A0A0E9VVL5</accession>
<evidence type="ECO:0000313" key="1">
    <source>
        <dbReference type="EMBL" id="JAH82194.1"/>
    </source>
</evidence>
<reference evidence="1" key="2">
    <citation type="journal article" date="2015" name="Fish Shellfish Immunol.">
        <title>Early steps in the European eel (Anguilla anguilla)-Vibrio vulnificus interaction in the gills: Role of the RtxA13 toxin.</title>
        <authorList>
            <person name="Callol A."/>
            <person name="Pajuelo D."/>
            <person name="Ebbesson L."/>
            <person name="Teles M."/>
            <person name="MacKenzie S."/>
            <person name="Amaro C."/>
        </authorList>
    </citation>
    <scope>NUCLEOTIDE SEQUENCE</scope>
</reference>
<reference evidence="1" key="1">
    <citation type="submission" date="2014-11" db="EMBL/GenBank/DDBJ databases">
        <authorList>
            <person name="Amaro Gonzalez C."/>
        </authorList>
    </citation>
    <scope>NUCLEOTIDE SEQUENCE</scope>
</reference>
<protein>
    <submittedName>
        <fullName evidence="1">Uncharacterized protein</fullName>
    </submittedName>
</protein>
<name>A0A0E9VVL5_ANGAN</name>
<organism evidence="1">
    <name type="scientific">Anguilla anguilla</name>
    <name type="common">European freshwater eel</name>
    <name type="synonym">Muraena anguilla</name>
    <dbReference type="NCBI Taxonomy" id="7936"/>
    <lineage>
        <taxon>Eukaryota</taxon>
        <taxon>Metazoa</taxon>
        <taxon>Chordata</taxon>
        <taxon>Craniata</taxon>
        <taxon>Vertebrata</taxon>
        <taxon>Euteleostomi</taxon>
        <taxon>Actinopterygii</taxon>
        <taxon>Neopterygii</taxon>
        <taxon>Teleostei</taxon>
        <taxon>Anguilliformes</taxon>
        <taxon>Anguillidae</taxon>
        <taxon>Anguilla</taxon>
    </lineage>
</organism>
<proteinExistence type="predicted"/>